<protein>
    <submittedName>
        <fullName evidence="1">Protease synthase and sporulation protein PAI 2</fullName>
    </submittedName>
</protein>
<evidence type="ECO:0000313" key="2">
    <source>
        <dbReference type="Proteomes" id="UP000315700"/>
    </source>
</evidence>
<proteinExistence type="predicted"/>
<dbReference type="PANTHER" id="PTHR35802:SF1">
    <property type="entry name" value="PROTEASE SYNTHASE AND SPORULATION PROTEIN PAI 2"/>
    <property type="match status" value="1"/>
</dbReference>
<dbReference type="InterPro" id="IPR012349">
    <property type="entry name" value="Split_barrel_FMN-bd"/>
</dbReference>
<dbReference type="PANTHER" id="PTHR35802">
    <property type="entry name" value="PROTEASE SYNTHASE AND SPORULATION PROTEIN PAI 2"/>
    <property type="match status" value="1"/>
</dbReference>
<dbReference type="Pfam" id="PF04299">
    <property type="entry name" value="FMN_bind_2"/>
    <property type="match status" value="1"/>
</dbReference>
<keyword evidence="2" id="KW-1185">Reference proteome</keyword>
<dbReference type="PIRSF" id="PIRSF010372">
    <property type="entry name" value="PaiB"/>
    <property type="match status" value="1"/>
</dbReference>
<dbReference type="Gene3D" id="2.30.110.10">
    <property type="entry name" value="Electron Transport, Fmn-binding Protein, Chain A"/>
    <property type="match status" value="1"/>
</dbReference>
<dbReference type="EMBL" id="CP036271">
    <property type="protein sequence ID" value="QDT56671.1"/>
    <property type="molecule type" value="Genomic_DNA"/>
</dbReference>
<evidence type="ECO:0000313" key="1">
    <source>
        <dbReference type="EMBL" id="QDT56671.1"/>
    </source>
</evidence>
<keyword evidence="1" id="KW-0645">Protease</keyword>
<dbReference type="OrthoDB" id="9794948at2"/>
<name>A0A517SKM5_9PLAN</name>
<reference evidence="1 2" key="1">
    <citation type="submission" date="2019-02" db="EMBL/GenBank/DDBJ databases">
        <title>Deep-cultivation of Planctomycetes and their phenomic and genomic characterization uncovers novel biology.</title>
        <authorList>
            <person name="Wiegand S."/>
            <person name="Jogler M."/>
            <person name="Boedeker C."/>
            <person name="Pinto D."/>
            <person name="Vollmers J."/>
            <person name="Rivas-Marin E."/>
            <person name="Kohn T."/>
            <person name="Peeters S.H."/>
            <person name="Heuer A."/>
            <person name="Rast P."/>
            <person name="Oberbeckmann S."/>
            <person name="Bunk B."/>
            <person name="Jeske O."/>
            <person name="Meyerdierks A."/>
            <person name="Storesund J.E."/>
            <person name="Kallscheuer N."/>
            <person name="Luecker S."/>
            <person name="Lage O.M."/>
            <person name="Pohl T."/>
            <person name="Merkel B.J."/>
            <person name="Hornburger P."/>
            <person name="Mueller R.-W."/>
            <person name="Bruemmer F."/>
            <person name="Labrenz M."/>
            <person name="Spormann A.M."/>
            <person name="Op den Camp H."/>
            <person name="Overmann J."/>
            <person name="Amann R."/>
            <person name="Jetten M.S.M."/>
            <person name="Mascher T."/>
            <person name="Medema M.H."/>
            <person name="Devos D.P."/>
            <person name="Kaster A.-K."/>
            <person name="Ovreas L."/>
            <person name="Rohde M."/>
            <person name="Galperin M.Y."/>
            <person name="Jogler C."/>
        </authorList>
    </citation>
    <scope>NUCLEOTIDE SEQUENCE [LARGE SCALE GENOMIC DNA]</scope>
    <source>
        <strain evidence="1 2">Pan44</strain>
    </source>
</reference>
<dbReference type="GO" id="GO:0008233">
    <property type="term" value="F:peptidase activity"/>
    <property type="evidence" value="ECO:0007669"/>
    <property type="project" value="UniProtKB-KW"/>
</dbReference>
<organism evidence="1 2">
    <name type="scientific">Caulifigura coniformis</name>
    <dbReference type="NCBI Taxonomy" id="2527983"/>
    <lineage>
        <taxon>Bacteria</taxon>
        <taxon>Pseudomonadati</taxon>
        <taxon>Planctomycetota</taxon>
        <taxon>Planctomycetia</taxon>
        <taxon>Planctomycetales</taxon>
        <taxon>Planctomycetaceae</taxon>
        <taxon>Caulifigura</taxon>
    </lineage>
</organism>
<dbReference type="InterPro" id="IPR007396">
    <property type="entry name" value="TR_PAI2-type"/>
</dbReference>
<dbReference type="AlphaFoldDB" id="A0A517SKM5"/>
<sequence>MYTPSSFRVDDLTTLHAFMERYSFAMLCSSTNGEQQATHLPLLLDRDSGPHGQLIGHMARANPQWKRAAGSQVMAIFAGPHAYISPTWYESNETVPTWNYAAVHAYGTFQPIEDDARLREIVRRTVDVYERSMPRPWSMDVVPPETIDKLLLGIVGFEIRIDRLEGKWKLNQNHPVERREKVVRALTATGRPDDVAIADLMRRQIDSESPT</sequence>
<accession>A0A517SKM5</accession>
<dbReference type="SUPFAM" id="SSF50475">
    <property type="entry name" value="FMN-binding split barrel"/>
    <property type="match status" value="1"/>
</dbReference>
<dbReference type="Proteomes" id="UP000315700">
    <property type="component" value="Chromosome"/>
</dbReference>
<dbReference type="InParanoid" id="A0A517SKM5"/>
<dbReference type="KEGG" id="ccos:Pan44_47280"/>
<dbReference type="GO" id="GO:0006508">
    <property type="term" value="P:proteolysis"/>
    <property type="evidence" value="ECO:0007669"/>
    <property type="project" value="UniProtKB-KW"/>
</dbReference>
<dbReference type="RefSeq" id="WP_145034114.1">
    <property type="nucleotide sequence ID" value="NZ_CP036271.1"/>
</dbReference>
<keyword evidence="1" id="KW-0378">Hydrolase</keyword>
<gene>
    <name evidence="1" type="primary">paiB</name>
    <name evidence="1" type="ORF">Pan44_47280</name>
</gene>